<feature type="signal peptide" evidence="1">
    <location>
        <begin position="1"/>
        <end position="22"/>
    </location>
</feature>
<gene>
    <name evidence="2" type="ORF">Q3M24_06245</name>
</gene>
<reference evidence="2" key="1">
    <citation type="journal article" date="2024" name="Syst. Appl. Microbiol.">
        <title>First single-strain enrichments of Electrothrix cable bacteria, description of E. aestuarii sp. nov. and E. rattekaaiensis sp. nov., and proposal of a cable bacteria taxonomy following the rules of the SeqCode.</title>
        <authorList>
            <person name="Plum-Jensen L.E."/>
            <person name="Schramm A."/>
            <person name="Marshall I.P.G."/>
        </authorList>
    </citation>
    <scope>NUCLEOTIDE SEQUENCE</scope>
    <source>
        <strain evidence="2">Rat1</strain>
    </source>
</reference>
<dbReference type="SUPFAM" id="SSF143555">
    <property type="entry name" value="FwdE-like"/>
    <property type="match status" value="1"/>
</dbReference>
<dbReference type="KEGG" id="eaj:Q3M24_06245"/>
<evidence type="ECO:0000256" key="1">
    <source>
        <dbReference type="SAM" id="SignalP"/>
    </source>
</evidence>
<reference evidence="2" key="2">
    <citation type="submission" date="2024-06" db="EMBL/GenBank/DDBJ databases">
        <authorList>
            <person name="Plum-Jensen L.E."/>
            <person name="Schramm A."/>
            <person name="Marshall I.P.G."/>
        </authorList>
    </citation>
    <scope>NUCLEOTIDE SEQUENCE</scope>
    <source>
        <strain evidence="2">Rat1</strain>
    </source>
</reference>
<evidence type="ECO:0000313" key="2">
    <source>
        <dbReference type="EMBL" id="XCN74342.1"/>
    </source>
</evidence>
<dbReference type="EMBL" id="CP159373">
    <property type="protein sequence ID" value="XCN74342.1"/>
    <property type="molecule type" value="Genomic_DNA"/>
</dbReference>
<protein>
    <submittedName>
        <fullName evidence="2">FmdE family protein</fullName>
    </submittedName>
</protein>
<keyword evidence="1" id="KW-0732">Signal</keyword>
<accession>A0AAU8LZW3</accession>
<dbReference type="AlphaFoldDB" id="A0AAU8LZW3"/>
<sequence length="397" mass="44960">MKTCLLTLISLLFLLIAGPGQAKQNDIKDLGAEVIQAAFSKLHFSRVTADNIACLTNAGYVQHEGKSTLILYDVFQDRTGISLGRGNLLPIYSGPGESLWFAFVYKKSPGQLMLTYVVPKGEGAEATRPINIYVRRHQSFVPFTELLGAKTLPIITLANGWSDGVPEDLLQGALQHDQFCRGVLTGYFTARFIQKHFSLLSINNSWDDVTTKDLLQGTLSHDHFCSGTITSYLTARFILDAFPLREGEQYTYIGAPGWCRDDYLLHYLNLTPGERGYSLMPPPKPWKKTEQKEDNDGIVIRFNSQENTGQAAALRFDRHEDAFRKFIGEPDLELDWENQPWLHVWYNRFFLRHRDEPEYFVSVVKTKDLASKEEFEALVNPSTNPLEAILGEKSSRN</sequence>
<name>A0AAU8LZW3_9BACT</name>
<organism evidence="2">
    <name type="scientific">Candidatus Electrothrix aestuarii</name>
    <dbReference type="NCBI Taxonomy" id="3062594"/>
    <lineage>
        <taxon>Bacteria</taxon>
        <taxon>Pseudomonadati</taxon>
        <taxon>Thermodesulfobacteriota</taxon>
        <taxon>Desulfobulbia</taxon>
        <taxon>Desulfobulbales</taxon>
        <taxon>Desulfobulbaceae</taxon>
        <taxon>Candidatus Electrothrix</taxon>
    </lineage>
</organism>
<feature type="chain" id="PRO_5043560528" evidence="1">
    <location>
        <begin position="23"/>
        <end position="397"/>
    </location>
</feature>
<proteinExistence type="predicted"/>